<accession>A0ABV5S2B5</accession>
<keyword evidence="2" id="KW-1185">Reference proteome</keyword>
<sequence>MDEMHPADARYELYGLEENPYAVRPLDAVACDSDRELLLELAGIRLRAIEEAVRRAVARRRPAFFLITGVGKSGRTSLANHVMRLYRDACDRPDYTFVTHEAEPEDMTHDAYAQMCSTLLDLRNKMNECAIRIPDELRARFTELSRRSSTDPMNEYDLQEIAGFAGATFAAANVGFGIRYESVPTKKLIWLATKVFESTSTVVVFIVDAYDHANTAQLTMADRERFATRGQIVDLGTLTPEQIAELARRRWNGRPPPPFHDEGLRDALSGRTYTVGQAMRRLELLLEFRLREYEKDDPWPTADLHMPENWLRLRIWQGDRWNGLGGIHG</sequence>
<evidence type="ECO:0000313" key="2">
    <source>
        <dbReference type="Proteomes" id="UP001589532"/>
    </source>
</evidence>
<protein>
    <recommendedName>
        <fullName evidence="3">ATP-binding protein</fullName>
    </recommendedName>
</protein>
<proteinExistence type="predicted"/>
<dbReference type="InterPro" id="IPR027417">
    <property type="entry name" value="P-loop_NTPase"/>
</dbReference>
<dbReference type="Proteomes" id="UP001589532">
    <property type="component" value="Unassembled WGS sequence"/>
</dbReference>
<organism evidence="1 2">
    <name type="scientific">Nonomuraea helvata</name>
    <dbReference type="NCBI Taxonomy" id="37484"/>
    <lineage>
        <taxon>Bacteria</taxon>
        <taxon>Bacillati</taxon>
        <taxon>Actinomycetota</taxon>
        <taxon>Actinomycetes</taxon>
        <taxon>Streptosporangiales</taxon>
        <taxon>Streptosporangiaceae</taxon>
        <taxon>Nonomuraea</taxon>
    </lineage>
</organism>
<comment type="caution">
    <text evidence="1">The sequence shown here is derived from an EMBL/GenBank/DDBJ whole genome shotgun (WGS) entry which is preliminary data.</text>
</comment>
<reference evidence="1 2" key="1">
    <citation type="submission" date="2024-09" db="EMBL/GenBank/DDBJ databases">
        <authorList>
            <person name="Sun Q."/>
            <person name="Mori K."/>
        </authorList>
    </citation>
    <scope>NUCLEOTIDE SEQUENCE [LARGE SCALE GENOMIC DNA]</scope>
    <source>
        <strain evidence="1 2">JCM 3143</strain>
    </source>
</reference>
<dbReference type="SUPFAM" id="SSF52540">
    <property type="entry name" value="P-loop containing nucleoside triphosphate hydrolases"/>
    <property type="match status" value="1"/>
</dbReference>
<dbReference type="RefSeq" id="WP_344986509.1">
    <property type="nucleotide sequence ID" value="NZ_BAAAXV010000001.1"/>
</dbReference>
<name>A0ABV5S2B5_9ACTN</name>
<evidence type="ECO:0008006" key="3">
    <source>
        <dbReference type="Google" id="ProtNLM"/>
    </source>
</evidence>
<dbReference type="Gene3D" id="3.40.50.300">
    <property type="entry name" value="P-loop containing nucleotide triphosphate hydrolases"/>
    <property type="match status" value="1"/>
</dbReference>
<dbReference type="EMBL" id="JBHMBW010000014">
    <property type="protein sequence ID" value="MFB9625208.1"/>
    <property type="molecule type" value="Genomic_DNA"/>
</dbReference>
<gene>
    <name evidence="1" type="ORF">ACFFSA_19145</name>
</gene>
<evidence type="ECO:0000313" key="1">
    <source>
        <dbReference type="EMBL" id="MFB9625208.1"/>
    </source>
</evidence>